<reference evidence="1 2" key="1">
    <citation type="journal article" date="2012" name="J. Bacteriol.">
        <title>Genome sequence of a novel nicotine-degrading strain, Pseudomonas geniculata N1.</title>
        <authorList>
            <person name="Tang H."/>
            <person name="Yu H."/>
            <person name="Tai C."/>
            <person name="Huang K."/>
            <person name="Liu Y."/>
            <person name="Wang L."/>
            <person name="Yao Y."/>
            <person name="Wu G."/>
            <person name="Xu P."/>
        </authorList>
    </citation>
    <scope>NUCLEOTIDE SEQUENCE [LARGE SCALE GENOMIC DNA]</scope>
    <source>
        <strain evidence="1 2">N1</strain>
    </source>
</reference>
<sequence length="89" mass="10397">MAQGVLIARIWMKASHTYDEKIEQARETILLWNEQAGAFSEELLQEDLRIPVMDLPMHLIELRNKLLDEVASATHWSTHMNQLLKDLTR</sequence>
<evidence type="ECO:0000313" key="1">
    <source>
        <dbReference type="EMBL" id="KOE97606.1"/>
    </source>
</evidence>
<protein>
    <submittedName>
        <fullName evidence="1">Uncharacterized protein</fullName>
    </submittedName>
</protein>
<proteinExistence type="predicted"/>
<accession>A0A0L8A5X3</accession>
<name>A0A0L8A5X3_9GAMM</name>
<dbReference type="AlphaFoldDB" id="A0A0L8A5X3"/>
<dbReference type="EMBL" id="AJLO02000041">
    <property type="protein sequence ID" value="KOE97606.1"/>
    <property type="molecule type" value="Genomic_DNA"/>
</dbReference>
<dbReference type="Proteomes" id="UP000036890">
    <property type="component" value="Unassembled WGS sequence"/>
</dbReference>
<comment type="caution">
    <text evidence="1">The sequence shown here is derived from an EMBL/GenBank/DDBJ whole genome shotgun (WGS) entry which is preliminary data.</text>
</comment>
<gene>
    <name evidence="1" type="ORF">W7K_19185</name>
</gene>
<evidence type="ECO:0000313" key="2">
    <source>
        <dbReference type="Proteomes" id="UP000036890"/>
    </source>
</evidence>
<organism evidence="1 2">
    <name type="scientific">Stenotrophomonas geniculata N1</name>
    <dbReference type="NCBI Taxonomy" id="1167641"/>
    <lineage>
        <taxon>Bacteria</taxon>
        <taxon>Pseudomonadati</taxon>
        <taxon>Pseudomonadota</taxon>
        <taxon>Gammaproteobacteria</taxon>
        <taxon>Lysobacterales</taxon>
        <taxon>Lysobacteraceae</taxon>
        <taxon>Stenotrophomonas</taxon>
    </lineage>
</organism>